<dbReference type="PIRSF" id="PIRSF016578">
    <property type="entry name" value="HsaA"/>
    <property type="match status" value="1"/>
</dbReference>
<dbReference type="InterPro" id="IPR036250">
    <property type="entry name" value="AcylCo_DH-like_C"/>
</dbReference>
<protein>
    <submittedName>
        <fullName evidence="5">Pigment production hydroxylase</fullName>
    </submittedName>
</protein>
<dbReference type="Pfam" id="PF08028">
    <property type="entry name" value="Acyl-CoA_dh_2"/>
    <property type="match status" value="1"/>
</dbReference>
<evidence type="ECO:0000313" key="5">
    <source>
        <dbReference type="EMBL" id="AWT55964.1"/>
    </source>
</evidence>
<dbReference type="Gene3D" id="1.10.540.10">
    <property type="entry name" value="Acyl-CoA dehydrogenase/oxidase, N-terminal domain"/>
    <property type="match status" value="1"/>
</dbReference>
<accession>A0A2U9PW56</accession>
<feature type="transmembrane region" description="Helical" evidence="2">
    <location>
        <begin position="224"/>
        <end position="246"/>
    </location>
</feature>
<dbReference type="GO" id="GO:0006552">
    <property type="term" value="P:L-leucine catabolic process"/>
    <property type="evidence" value="ECO:0007669"/>
    <property type="project" value="TreeGrafter"/>
</dbReference>
<dbReference type="SUPFAM" id="SSF47203">
    <property type="entry name" value="Acyl-CoA dehydrogenase C-terminal domain-like"/>
    <property type="match status" value="1"/>
</dbReference>
<keyword evidence="2" id="KW-0472">Membrane</keyword>
<dbReference type="Gene3D" id="1.20.140.10">
    <property type="entry name" value="Butyryl-CoA Dehydrogenase, subunit A, domain 3"/>
    <property type="match status" value="1"/>
</dbReference>
<dbReference type="GO" id="GO:0008470">
    <property type="term" value="F:3-methylbutanoyl-CoA dehydrogenase activity"/>
    <property type="evidence" value="ECO:0007669"/>
    <property type="project" value="TreeGrafter"/>
</dbReference>
<evidence type="ECO:0000259" key="4">
    <source>
        <dbReference type="Pfam" id="PF08028"/>
    </source>
</evidence>
<feature type="domain" description="Acyl-CoA dehydrogenase C-terminal" evidence="4">
    <location>
        <begin position="233"/>
        <end position="362"/>
    </location>
</feature>
<dbReference type="InterPro" id="IPR013107">
    <property type="entry name" value="Acyl-CoA_DH_C"/>
</dbReference>
<dbReference type="Proteomes" id="UP000011200">
    <property type="component" value="Chromosome"/>
</dbReference>
<evidence type="ECO:0000259" key="3">
    <source>
        <dbReference type="Pfam" id="PF02771"/>
    </source>
</evidence>
<dbReference type="RefSeq" id="WP_003896519.1">
    <property type="nucleotide sequence ID" value="NZ_CP027541.1"/>
</dbReference>
<proteinExistence type="predicted"/>
<evidence type="ECO:0000256" key="1">
    <source>
        <dbReference type="ARBA" id="ARBA00023002"/>
    </source>
</evidence>
<dbReference type="Gene3D" id="2.40.110.10">
    <property type="entry name" value="Butyryl-CoA Dehydrogenase, subunit A, domain 2"/>
    <property type="match status" value="1"/>
</dbReference>
<dbReference type="InterPro" id="IPR013786">
    <property type="entry name" value="AcylCoA_DH/ox_N"/>
</dbReference>
<dbReference type="GO" id="GO:0050660">
    <property type="term" value="F:flavin adenine dinucleotide binding"/>
    <property type="evidence" value="ECO:0007669"/>
    <property type="project" value="InterPro"/>
</dbReference>
<dbReference type="Pfam" id="PF02771">
    <property type="entry name" value="Acyl-CoA_dh_N"/>
    <property type="match status" value="1"/>
</dbReference>
<evidence type="ECO:0000313" key="6">
    <source>
        <dbReference type="Proteomes" id="UP000011200"/>
    </source>
</evidence>
<evidence type="ECO:0000256" key="2">
    <source>
        <dbReference type="SAM" id="Phobius"/>
    </source>
</evidence>
<feature type="domain" description="Acyl-CoA dehydrogenase/oxidase N-terminal" evidence="3">
    <location>
        <begin position="27"/>
        <end position="98"/>
    </location>
</feature>
<dbReference type="SUPFAM" id="SSF56645">
    <property type="entry name" value="Acyl-CoA dehydrogenase NM domain-like"/>
    <property type="match status" value="1"/>
</dbReference>
<dbReference type="PANTHER" id="PTHR43884">
    <property type="entry name" value="ACYL-COA DEHYDROGENASE"/>
    <property type="match status" value="1"/>
</dbReference>
<keyword evidence="2" id="KW-0812">Transmembrane</keyword>
<name>A0A2U9PW56_MYCSE</name>
<organism evidence="5 6">
    <name type="scientific">Mycolicibacterium smegmatis (strain MKD8)</name>
    <name type="common">Mycobacterium smegmatis</name>
    <dbReference type="NCBI Taxonomy" id="1214915"/>
    <lineage>
        <taxon>Bacteria</taxon>
        <taxon>Bacillati</taxon>
        <taxon>Actinomycetota</taxon>
        <taxon>Actinomycetes</taxon>
        <taxon>Mycobacteriales</taxon>
        <taxon>Mycobacteriaceae</taxon>
        <taxon>Mycolicibacterium</taxon>
    </lineage>
</organism>
<gene>
    <name evidence="5" type="ORF">D806_050140</name>
</gene>
<dbReference type="InterPro" id="IPR046373">
    <property type="entry name" value="Acyl-CoA_Oxase/DH_mid-dom_sf"/>
</dbReference>
<reference evidence="5 6" key="1">
    <citation type="journal article" date="2013" name="Genome Announc.">
        <title>Draft genome sequence of MKD8, a conjugal recipient Mycobacterium smegmatis strain.</title>
        <authorList>
            <person name="Gray T.A."/>
            <person name="Palumbo M.J."/>
            <person name="Derbyshire K.M."/>
        </authorList>
    </citation>
    <scope>NUCLEOTIDE SEQUENCE [LARGE SCALE GENOMIC DNA]</scope>
    <source>
        <strain evidence="5 6">MKD8</strain>
    </source>
</reference>
<dbReference type="EMBL" id="CP027541">
    <property type="protein sequence ID" value="AWT55964.1"/>
    <property type="molecule type" value="Genomic_DNA"/>
</dbReference>
<keyword evidence="1" id="KW-0560">Oxidoreductase</keyword>
<sequence>MTDIIEAAYGLHPVLREFAEFGDVHRRAADEVIEALQDAGMFRMFTPRRFGGLEADLGTVQEVAAALGEADGSAAWLVGVAAGSSWLMAHGSPELQDEVFGADPDARIAGGGSGSGTARPAAGGLVVSGRWSYASGSRHASWAAVVVTPTDEDGSPSAPAFAVMPMAEVHIADTWHTSGLRGTGSNTVVVDDVFVPTHRFIRLDALRDEAVSGLDPLYRLPFQAVGGAVLLGALLGVGTAALNFVVEAAAHKKIAHTPGNRTQGESVGVQLQIADAALRLQTAQLHARSVTEFVIRHADAGSFPDGLAQARTQAQSSHAVREIRAAVDTLVDVHGSSGLFDASPLRRMAGDIAIGARHAAFNAAVGNELFGKALLG</sequence>
<dbReference type="PANTHER" id="PTHR43884:SF12">
    <property type="entry name" value="ISOVALERYL-COA DEHYDROGENASE, MITOCHONDRIAL-RELATED"/>
    <property type="match status" value="1"/>
</dbReference>
<dbReference type="AlphaFoldDB" id="A0A2U9PW56"/>
<dbReference type="InterPro" id="IPR009100">
    <property type="entry name" value="AcylCoA_DH/oxidase_NM_dom_sf"/>
</dbReference>
<dbReference type="InterPro" id="IPR037069">
    <property type="entry name" value="AcylCoA_DH/ox_N_sf"/>
</dbReference>
<keyword evidence="2" id="KW-1133">Transmembrane helix</keyword>
<reference evidence="6" key="2">
    <citation type="submission" date="2018-03" db="EMBL/GenBank/DDBJ databases">
        <authorList>
            <person name="Derbyshire K."/>
            <person name="Gray T.A."/>
            <person name="Champion M."/>
        </authorList>
    </citation>
    <scope>NUCLEOTIDE SEQUENCE [LARGE SCALE GENOMIC DNA]</scope>
    <source>
        <strain evidence="6">MKD8</strain>
    </source>
</reference>